<organism evidence="2 3">
    <name type="scientific">Candidatus Lloydbacteria bacterium RIFCSPHIGHO2_02_FULL_54_17</name>
    <dbReference type="NCBI Taxonomy" id="1798664"/>
    <lineage>
        <taxon>Bacteria</taxon>
        <taxon>Candidatus Lloydiibacteriota</taxon>
    </lineage>
</organism>
<sequence>MNQHIRQFQQAHCGQPQYKKGFANIKVIGAIVLLIGVVGFVFISTRPAPTNPLSDSTPAPVISYADETQYLIFGIKTADVIYEAPKDQTFNVIDKEVEEVITRVGAIGDGKQRQLGFMVILPPWVVEKAMPGKLEWVIKQSFEVAKKRNVAVYFSVISHLVWDSRPDLWNWFDPNQPGYNLQNKKNVEWTDWEGTPVKARYSLQIGTKTKPHMCYNSTQIKSEITRIVSAILAPAIKDGINDLKKNEKEHLFAGLTLTDELSLDDYSVIDQIDKKMGEQMSRDGAAKIRLGYCALTNAGYSKSNPPKDYSDALAKINQEFAAYWGKQFVDAEISMNKLYGHVAAGASGPILQYTNAPIWTAFNDYSRPGWSTYTEGPITDNFNALYQPLKERGSPHWAGTESAPTTLGGETVDPTTYLSWHYNHGATVLMLNAADTYAGGLLTKIIFSPEAVAAYQKFLNGE</sequence>
<evidence type="ECO:0008006" key="4">
    <source>
        <dbReference type="Google" id="ProtNLM"/>
    </source>
</evidence>
<feature type="transmembrane region" description="Helical" evidence="1">
    <location>
        <begin position="21"/>
        <end position="43"/>
    </location>
</feature>
<proteinExistence type="predicted"/>
<protein>
    <recommendedName>
        <fullName evidence="4">Glycoside hydrolase family 42 N-terminal domain-containing protein</fullName>
    </recommendedName>
</protein>
<gene>
    <name evidence="2" type="ORF">A3C93_06090</name>
</gene>
<evidence type="ECO:0000256" key="1">
    <source>
        <dbReference type="SAM" id="Phobius"/>
    </source>
</evidence>
<evidence type="ECO:0000313" key="3">
    <source>
        <dbReference type="Proteomes" id="UP000178636"/>
    </source>
</evidence>
<dbReference type="Proteomes" id="UP000178636">
    <property type="component" value="Unassembled WGS sequence"/>
</dbReference>
<keyword evidence="1" id="KW-0472">Membrane</keyword>
<keyword evidence="1" id="KW-1133">Transmembrane helix</keyword>
<dbReference type="AlphaFoldDB" id="A0A1G2DGB1"/>
<evidence type="ECO:0000313" key="2">
    <source>
        <dbReference type="EMBL" id="OGZ12649.1"/>
    </source>
</evidence>
<keyword evidence="1" id="KW-0812">Transmembrane</keyword>
<dbReference type="STRING" id="1798664.A3C93_06090"/>
<dbReference type="EMBL" id="MHLO01000016">
    <property type="protein sequence ID" value="OGZ12649.1"/>
    <property type="molecule type" value="Genomic_DNA"/>
</dbReference>
<accession>A0A1G2DGB1</accession>
<name>A0A1G2DGB1_9BACT</name>
<reference evidence="2 3" key="1">
    <citation type="journal article" date="2016" name="Nat. Commun.">
        <title>Thousands of microbial genomes shed light on interconnected biogeochemical processes in an aquifer system.</title>
        <authorList>
            <person name="Anantharaman K."/>
            <person name="Brown C.T."/>
            <person name="Hug L.A."/>
            <person name="Sharon I."/>
            <person name="Castelle C.J."/>
            <person name="Probst A.J."/>
            <person name="Thomas B.C."/>
            <person name="Singh A."/>
            <person name="Wilkins M.J."/>
            <person name="Karaoz U."/>
            <person name="Brodie E.L."/>
            <person name="Williams K.H."/>
            <person name="Hubbard S.S."/>
            <person name="Banfield J.F."/>
        </authorList>
    </citation>
    <scope>NUCLEOTIDE SEQUENCE [LARGE SCALE GENOMIC DNA]</scope>
</reference>
<comment type="caution">
    <text evidence="2">The sequence shown here is derived from an EMBL/GenBank/DDBJ whole genome shotgun (WGS) entry which is preliminary data.</text>
</comment>